<keyword evidence="2" id="KW-1185">Reference proteome</keyword>
<name>A0A9P6H805_9AGAM</name>
<evidence type="ECO:0008006" key="3">
    <source>
        <dbReference type="Google" id="ProtNLM"/>
    </source>
</evidence>
<reference evidence="1" key="2">
    <citation type="submission" date="2020-11" db="EMBL/GenBank/DDBJ databases">
        <authorList>
            <consortium name="DOE Joint Genome Institute"/>
            <person name="Kuo A."/>
            <person name="Miyauchi S."/>
            <person name="Kiss E."/>
            <person name="Drula E."/>
            <person name="Kohler A."/>
            <person name="Sanchez-Garcia M."/>
            <person name="Andreopoulos B."/>
            <person name="Barry K.W."/>
            <person name="Bonito G."/>
            <person name="Buee M."/>
            <person name="Carver A."/>
            <person name="Chen C."/>
            <person name="Cichocki N."/>
            <person name="Clum A."/>
            <person name="Culley D."/>
            <person name="Crous P.W."/>
            <person name="Fauchery L."/>
            <person name="Girlanda M."/>
            <person name="Hayes R."/>
            <person name="Keri Z."/>
            <person name="Labutti K."/>
            <person name="Lipzen A."/>
            <person name="Lombard V."/>
            <person name="Magnuson J."/>
            <person name="Maillard F."/>
            <person name="Morin E."/>
            <person name="Murat C."/>
            <person name="Nolan M."/>
            <person name="Ohm R."/>
            <person name="Pangilinan J."/>
            <person name="Pereira M."/>
            <person name="Perotto S."/>
            <person name="Peter M."/>
            <person name="Riley R."/>
            <person name="Sitrit Y."/>
            <person name="Stielow B."/>
            <person name="Szollosi G."/>
            <person name="Zifcakova L."/>
            <person name="Stursova M."/>
            <person name="Spatafora J.W."/>
            <person name="Tedersoo L."/>
            <person name="Vaario L.-M."/>
            <person name="Yamada A."/>
            <person name="Yan M."/>
            <person name="Wang P."/>
            <person name="Xu J."/>
            <person name="Bruns T."/>
            <person name="Baldrian P."/>
            <person name="Vilgalys R."/>
            <person name="Henrissat B."/>
            <person name="Grigoriev I.V."/>
            <person name="Hibbett D."/>
            <person name="Nagy L.G."/>
            <person name="Martin F.M."/>
        </authorList>
    </citation>
    <scope>NUCLEOTIDE SEQUENCE</scope>
    <source>
        <strain evidence="1">UH-Tt-Lm1</strain>
    </source>
</reference>
<dbReference type="AlphaFoldDB" id="A0A9P6H805"/>
<comment type="caution">
    <text evidence="1">The sequence shown here is derived from an EMBL/GenBank/DDBJ whole genome shotgun (WGS) entry which is preliminary data.</text>
</comment>
<dbReference type="Proteomes" id="UP000736335">
    <property type="component" value="Unassembled WGS sequence"/>
</dbReference>
<gene>
    <name evidence="1" type="ORF">BJ322DRAFT_1079981</name>
</gene>
<evidence type="ECO:0000313" key="2">
    <source>
        <dbReference type="Proteomes" id="UP000736335"/>
    </source>
</evidence>
<organism evidence="1 2">
    <name type="scientific">Thelephora terrestris</name>
    <dbReference type="NCBI Taxonomy" id="56493"/>
    <lineage>
        <taxon>Eukaryota</taxon>
        <taxon>Fungi</taxon>
        <taxon>Dikarya</taxon>
        <taxon>Basidiomycota</taxon>
        <taxon>Agaricomycotina</taxon>
        <taxon>Agaricomycetes</taxon>
        <taxon>Thelephorales</taxon>
        <taxon>Thelephoraceae</taxon>
        <taxon>Thelephora</taxon>
    </lineage>
</organism>
<dbReference type="EMBL" id="WIUZ02000014">
    <property type="protein sequence ID" value="KAF9781248.1"/>
    <property type="molecule type" value="Genomic_DNA"/>
</dbReference>
<evidence type="ECO:0000313" key="1">
    <source>
        <dbReference type="EMBL" id="KAF9781248.1"/>
    </source>
</evidence>
<dbReference type="OrthoDB" id="3351225at2759"/>
<proteinExistence type="predicted"/>
<protein>
    <recommendedName>
        <fullName evidence="3">Found in mitochondrial proteome protein 51</fullName>
    </recommendedName>
</protein>
<sequence>MSFLVGTISGALVAGGVYYGFSNTIETRTKQLRRGIHAVSHRFELDSAQAMVPTASDRITHRPFSTLLQGRWNQQVDSLFKTVAGWDRHAAAWVRRALYGGDAASKENTAKK</sequence>
<reference evidence="1" key="1">
    <citation type="journal article" date="2020" name="Nat. Commun.">
        <title>Large-scale genome sequencing of mycorrhizal fungi provides insights into the early evolution of symbiotic traits.</title>
        <authorList>
            <person name="Miyauchi S."/>
            <person name="Kiss E."/>
            <person name="Kuo A."/>
            <person name="Drula E."/>
            <person name="Kohler A."/>
            <person name="Sanchez-Garcia M."/>
            <person name="Morin E."/>
            <person name="Andreopoulos B."/>
            <person name="Barry K.W."/>
            <person name="Bonito G."/>
            <person name="Buee M."/>
            <person name="Carver A."/>
            <person name="Chen C."/>
            <person name="Cichocki N."/>
            <person name="Clum A."/>
            <person name="Culley D."/>
            <person name="Crous P.W."/>
            <person name="Fauchery L."/>
            <person name="Girlanda M."/>
            <person name="Hayes R.D."/>
            <person name="Keri Z."/>
            <person name="LaButti K."/>
            <person name="Lipzen A."/>
            <person name="Lombard V."/>
            <person name="Magnuson J."/>
            <person name="Maillard F."/>
            <person name="Murat C."/>
            <person name="Nolan M."/>
            <person name="Ohm R.A."/>
            <person name="Pangilinan J."/>
            <person name="Pereira M.F."/>
            <person name="Perotto S."/>
            <person name="Peter M."/>
            <person name="Pfister S."/>
            <person name="Riley R."/>
            <person name="Sitrit Y."/>
            <person name="Stielow J.B."/>
            <person name="Szollosi G."/>
            <person name="Zifcakova L."/>
            <person name="Stursova M."/>
            <person name="Spatafora J.W."/>
            <person name="Tedersoo L."/>
            <person name="Vaario L.M."/>
            <person name="Yamada A."/>
            <person name="Yan M."/>
            <person name="Wang P."/>
            <person name="Xu J."/>
            <person name="Bruns T."/>
            <person name="Baldrian P."/>
            <person name="Vilgalys R."/>
            <person name="Dunand C."/>
            <person name="Henrissat B."/>
            <person name="Grigoriev I.V."/>
            <person name="Hibbett D."/>
            <person name="Nagy L.G."/>
            <person name="Martin F.M."/>
        </authorList>
    </citation>
    <scope>NUCLEOTIDE SEQUENCE</scope>
    <source>
        <strain evidence="1">UH-Tt-Lm1</strain>
    </source>
</reference>
<accession>A0A9P6H805</accession>